<name>A0ABC9TV10_CLOSY</name>
<comment type="caution">
    <text evidence="1">The sequence shown here is derived from an EMBL/GenBank/DDBJ whole genome shotgun (WGS) entry which is preliminary data.</text>
</comment>
<proteinExistence type="predicted"/>
<accession>A0ABC9TV10</accession>
<evidence type="ECO:0000313" key="1">
    <source>
        <dbReference type="EMBL" id="ERI75404.1"/>
    </source>
</evidence>
<dbReference type="AlphaFoldDB" id="A0ABC9TV10"/>
<protein>
    <submittedName>
        <fullName evidence="1">Asp/Glu/Hydantoin racemase</fullName>
    </submittedName>
</protein>
<evidence type="ECO:0000313" key="2">
    <source>
        <dbReference type="Proteomes" id="UP000016491"/>
    </source>
</evidence>
<dbReference type="InterPro" id="IPR015942">
    <property type="entry name" value="Asp/Glu/hydantoin_racemase"/>
</dbReference>
<organism evidence="1 2">
    <name type="scientific">[Clostridium] symbiosum ATCC 14940</name>
    <dbReference type="NCBI Taxonomy" id="411472"/>
    <lineage>
        <taxon>Bacteria</taxon>
        <taxon>Bacillati</taxon>
        <taxon>Bacillota</taxon>
        <taxon>Clostridia</taxon>
        <taxon>Lachnospirales</taxon>
        <taxon>Lachnospiraceae</taxon>
        <taxon>Otoolea</taxon>
    </lineage>
</organism>
<dbReference type="EMBL" id="AWSU01000253">
    <property type="protein sequence ID" value="ERI75404.1"/>
    <property type="molecule type" value="Genomic_DNA"/>
</dbReference>
<dbReference type="Pfam" id="PF01177">
    <property type="entry name" value="Asp_Glu_race"/>
    <property type="match status" value="1"/>
</dbReference>
<dbReference type="RefSeq" id="WP_009298874.1">
    <property type="nucleotide sequence ID" value="NZ_KE992788.1"/>
</dbReference>
<dbReference type="InterPro" id="IPR001920">
    <property type="entry name" value="Asp/Glu_race"/>
</dbReference>
<dbReference type="Gene3D" id="3.40.50.1860">
    <property type="match status" value="2"/>
</dbReference>
<reference evidence="1 2" key="1">
    <citation type="submission" date="2013-07" db="EMBL/GenBank/DDBJ databases">
        <authorList>
            <person name="Weinstock G."/>
            <person name="Sodergren E."/>
            <person name="Wylie T."/>
            <person name="Fulton L."/>
            <person name="Fulton R."/>
            <person name="Fronick C."/>
            <person name="O'Laughlin M."/>
            <person name="Godfrey J."/>
            <person name="Miner T."/>
            <person name="Herter B."/>
            <person name="Appelbaum E."/>
            <person name="Cordes M."/>
            <person name="Lek S."/>
            <person name="Wollam A."/>
            <person name="Pepin K.H."/>
            <person name="Palsikar V.B."/>
            <person name="Mitreva M."/>
            <person name="Wilson R.K."/>
        </authorList>
    </citation>
    <scope>NUCLEOTIDE SEQUENCE [LARGE SCALE GENOMIC DNA]</scope>
    <source>
        <strain evidence="1 2">ATCC 14940</strain>
    </source>
</reference>
<sequence length="226" mass="24523">MKAPHVCILQTSFAKREDTIAFLKAKVPNVKVEFITDSTLLSDVRAAKGPTQAVIDRMTLYAKAAEISGADLIVNSCSTVGEVADIYAKEVGIPVMKVDLPMAQEAVRLGSKIALIATVETTLGPSQRLIEKIGAEQGKKMECTQYLQNAAWAALQDGHPEEHNRILMANIRELDKMGYDAIVMAQVSMRALLPDLEDIKTPLLCSFFSGYSAVADKLNEIAAANE</sequence>
<dbReference type="Proteomes" id="UP000016491">
    <property type="component" value="Unassembled WGS sequence"/>
</dbReference>
<gene>
    <name evidence="1" type="ORF">CLOSYM_03266</name>
</gene>